<keyword evidence="1" id="KW-0378">Hydrolase</keyword>
<sequence>LKNHLIDAAKENLLVLKKANRSVDLPVLPHITVDPWVEPDADWAIADPYFCLLVMGKYVSFWPTSGVKYHVPWTEVDQKKMRLAFENVIPTYLDECGVLNAKCTSLETYKIKFEVADNVPTQGDAYGNCGVWVCIFLHRLCQNLPVSTDYAP</sequence>
<dbReference type="GO" id="GO:0008233">
    <property type="term" value="F:peptidase activity"/>
    <property type="evidence" value="ECO:0007669"/>
    <property type="project" value="UniProtKB-KW"/>
</dbReference>
<gene>
    <name evidence="1" type="ORF">Tci_688285</name>
</gene>
<proteinExistence type="predicted"/>
<comment type="caution">
    <text evidence="1">The sequence shown here is derived from an EMBL/GenBank/DDBJ whole genome shotgun (WGS) entry which is preliminary data.</text>
</comment>
<dbReference type="Gene3D" id="3.40.395.10">
    <property type="entry name" value="Adenoviral Proteinase, Chain A"/>
    <property type="match status" value="1"/>
</dbReference>
<evidence type="ECO:0000313" key="1">
    <source>
        <dbReference type="EMBL" id="GFB16314.1"/>
    </source>
</evidence>
<reference evidence="1" key="1">
    <citation type="journal article" date="2019" name="Sci. Rep.">
        <title>Draft genome of Tanacetum cinerariifolium, the natural source of mosquito coil.</title>
        <authorList>
            <person name="Yamashiro T."/>
            <person name="Shiraishi A."/>
            <person name="Satake H."/>
            <person name="Nakayama K."/>
        </authorList>
    </citation>
    <scope>NUCLEOTIDE SEQUENCE</scope>
</reference>
<protein>
    <submittedName>
        <fullName evidence="1">Ulp1 protease family, C-terminal catalytic domain-containing protein</fullName>
    </submittedName>
</protein>
<dbReference type="AlphaFoldDB" id="A0A699L251"/>
<feature type="non-terminal residue" evidence="1">
    <location>
        <position position="152"/>
    </location>
</feature>
<dbReference type="SUPFAM" id="SSF54001">
    <property type="entry name" value="Cysteine proteinases"/>
    <property type="match status" value="1"/>
</dbReference>
<dbReference type="EMBL" id="BKCJ010565697">
    <property type="protein sequence ID" value="GFB16314.1"/>
    <property type="molecule type" value="Genomic_DNA"/>
</dbReference>
<dbReference type="InterPro" id="IPR038765">
    <property type="entry name" value="Papain-like_cys_pep_sf"/>
</dbReference>
<keyword evidence="1" id="KW-0645">Protease</keyword>
<feature type="non-terminal residue" evidence="1">
    <location>
        <position position="1"/>
    </location>
</feature>
<accession>A0A699L251</accession>
<name>A0A699L251_TANCI</name>
<dbReference type="GO" id="GO:0006508">
    <property type="term" value="P:proteolysis"/>
    <property type="evidence" value="ECO:0007669"/>
    <property type="project" value="UniProtKB-KW"/>
</dbReference>
<organism evidence="1">
    <name type="scientific">Tanacetum cinerariifolium</name>
    <name type="common">Dalmatian daisy</name>
    <name type="synonym">Chrysanthemum cinerariifolium</name>
    <dbReference type="NCBI Taxonomy" id="118510"/>
    <lineage>
        <taxon>Eukaryota</taxon>
        <taxon>Viridiplantae</taxon>
        <taxon>Streptophyta</taxon>
        <taxon>Embryophyta</taxon>
        <taxon>Tracheophyta</taxon>
        <taxon>Spermatophyta</taxon>
        <taxon>Magnoliopsida</taxon>
        <taxon>eudicotyledons</taxon>
        <taxon>Gunneridae</taxon>
        <taxon>Pentapetalae</taxon>
        <taxon>asterids</taxon>
        <taxon>campanulids</taxon>
        <taxon>Asterales</taxon>
        <taxon>Asteraceae</taxon>
        <taxon>Asteroideae</taxon>
        <taxon>Anthemideae</taxon>
        <taxon>Anthemidinae</taxon>
        <taxon>Tanacetum</taxon>
    </lineage>
</organism>